<comment type="caution">
    <text evidence="2">The sequence shown here is derived from an EMBL/GenBank/DDBJ whole genome shotgun (WGS) entry which is preliminary data.</text>
</comment>
<name>A0ABX5PX58_9FLAO</name>
<evidence type="ECO:0000259" key="1">
    <source>
        <dbReference type="Pfam" id="PF14088"/>
    </source>
</evidence>
<sequence>MYSKQEAKQIRQQFWTMFGKRYDRKWMLYDTKLKDVVLKFSFEDRRALVSIDITHEDAIFRAYYYEKLLSLKSILLEEVNNELIFEENYQLESGKIISRVFVMLEGVKIKKQTDWPDVYEFYYENMSKLEAFFIEYKDFIEA</sequence>
<accession>A0ABX5PX58</accession>
<proteinExistence type="predicted"/>
<reference evidence="2 3" key="1">
    <citation type="submission" date="2018-06" db="EMBL/GenBank/DDBJ databases">
        <title>Genomic Encyclopedia of Archaeal and Bacterial Type Strains, Phase II (KMG-II): from individual species to whole genera.</title>
        <authorList>
            <person name="Goeker M."/>
        </authorList>
    </citation>
    <scope>NUCLEOTIDE SEQUENCE [LARGE SCALE GENOMIC DNA]</scope>
    <source>
        <strain evidence="2 3">DSM 17205</strain>
    </source>
</reference>
<dbReference type="Proteomes" id="UP000248584">
    <property type="component" value="Unassembled WGS sequence"/>
</dbReference>
<dbReference type="InterPro" id="IPR025364">
    <property type="entry name" value="DUF4268"/>
</dbReference>
<dbReference type="RefSeq" id="WP_015363181.1">
    <property type="nucleotide sequence ID" value="NZ_QKZR01000003.1"/>
</dbReference>
<dbReference type="EMBL" id="QKZR01000003">
    <property type="protein sequence ID" value="PZX39778.1"/>
    <property type="molecule type" value="Genomic_DNA"/>
</dbReference>
<feature type="domain" description="DUF4268" evidence="1">
    <location>
        <begin position="10"/>
        <end position="137"/>
    </location>
</feature>
<keyword evidence="3" id="KW-1185">Reference proteome</keyword>
<dbReference type="Pfam" id="PF14088">
    <property type="entry name" value="DUF4268"/>
    <property type="match status" value="1"/>
</dbReference>
<evidence type="ECO:0000313" key="2">
    <source>
        <dbReference type="EMBL" id="PZX39778.1"/>
    </source>
</evidence>
<organism evidence="2 3">
    <name type="scientific">Nonlabens dokdonensis</name>
    <dbReference type="NCBI Taxonomy" id="328515"/>
    <lineage>
        <taxon>Bacteria</taxon>
        <taxon>Pseudomonadati</taxon>
        <taxon>Bacteroidota</taxon>
        <taxon>Flavobacteriia</taxon>
        <taxon>Flavobacteriales</taxon>
        <taxon>Flavobacteriaceae</taxon>
        <taxon>Nonlabens</taxon>
    </lineage>
</organism>
<gene>
    <name evidence="2" type="ORF">LX97_02135</name>
</gene>
<evidence type="ECO:0000313" key="3">
    <source>
        <dbReference type="Proteomes" id="UP000248584"/>
    </source>
</evidence>
<protein>
    <submittedName>
        <fullName evidence="2">Uncharacterized protein DUF4268</fullName>
    </submittedName>
</protein>